<evidence type="ECO:0000313" key="2">
    <source>
        <dbReference type="RefSeq" id="XP_045140265.1"/>
    </source>
</evidence>
<protein>
    <submittedName>
        <fullName evidence="2">Integrator complex subunit 12 isoform X1</fullName>
    </submittedName>
</protein>
<gene>
    <name evidence="2" type="primary">INTS12</name>
</gene>
<dbReference type="RefSeq" id="XP_045140265.1">
    <property type="nucleotide sequence ID" value="XM_045284330.1"/>
</dbReference>
<organism evidence="1 2">
    <name type="scientific">Echinops telfairi</name>
    <name type="common">Lesser hedgehog tenrec</name>
    <dbReference type="NCBI Taxonomy" id="9371"/>
    <lineage>
        <taxon>Eukaryota</taxon>
        <taxon>Metazoa</taxon>
        <taxon>Chordata</taxon>
        <taxon>Craniata</taxon>
        <taxon>Vertebrata</taxon>
        <taxon>Euteleostomi</taxon>
        <taxon>Mammalia</taxon>
        <taxon>Eutheria</taxon>
        <taxon>Afrotheria</taxon>
        <taxon>Tenrecidae</taxon>
        <taxon>Tenrecinae</taxon>
        <taxon>Echinops</taxon>
    </lineage>
</organism>
<dbReference type="Proteomes" id="UP000694863">
    <property type="component" value="Unplaced"/>
</dbReference>
<sequence length="474" mass="50002">MPQLSPAEPLVFAMAATVNLELDPIFLKALGFLHSKSKDSAEKLKALLDESLARGIDSSYRPTPKDVEPPKITSTKTISIKQEPKISSSLPSGSNNGKALTTEKVKKEAEKRPADKMKSDISEGVDVPKKPRLEKAETRSSPITVQTSKDLAMADLSSFEETSADDFAMEMGLACVVCRQMTVTSGNQLVECQECHNLYHQDCHKPQVTDKEVNDPRLVWYCARCTRQMKRMAQKTQKPAQKTAPAVVSVVPAIKDPLVKKPETKLKQETTFLAFKRTEVKTSTGISGNSSNTSVSSSVTSGLTGWAAFAAKTSSAGPSTVKLSSTAQNNSGKPTTSSANQKPVGLTGLATSSKGGLASKIGSSNSTSPTIPLKPPPLSLGKTGLSRSVSCDNVSKVGLPSPSSLVPGSSSQLSGNGNSGPSGPSGNTSSKTTSESSSSSSVSLKGPTSQESQLNAMKRLQMVKKKAAQKKLKK</sequence>
<keyword evidence="1" id="KW-1185">Reference proteome</keyword>
<reference evidence="2" key="1">
    <citation type="submission" date="2025-08" db="UniProtKB">
        <authorList>
            <consortium name="RefSeq"/>
        </authorList>
    </citation>
    <scope>IDENTIFICATION</scope>
</reference>
<proteinExistence type="predicted"/>
<accession>A0AC55CJ66</accession>
<evidence type="ECO:0000313" key="1">
    <source>
        <dbReference type="Proteomes" id="UP000694863"/>
    </source>
</evidence>
<name>A0AC55CJ66_ECHTE</name>